<protein>
    <recommendedName>
        <fullName evidence="3">Uri superfamily endonuclease</fullName>
    </recommendedName>
</protein>
<dbReference type="AlphaFoldDB" id="A0A830F1I2"/>
<evidence type="ECO:0000313" key="1">
    <source>
        <dbReference type="EMBL" id="GGL30429.1"/>
    </source>
</evidence>
<dbReference type="Pfam" id="PF01986">
    <property type="entry name" value="DUF123"/>
    <property type="match status" value="1"/>
</dbReference>
<dbReference type="Proteomes" id="UP000628840">
    <property type="component" value="Unassembled WGS sequence"/>
</dbReference>
<reference evidence="1 2" key="1">
    <citation type="journal article" date="2019" name="Int. J. Syst. Evol. Microbiol.">
        <title>The Global Catalogue of Microorganisms (GCM) 10K type strain sequencing project: providing services to taxonomists for standard genome sequencing and annotation.</title>
        <authorList>
            <consortium name="The Broad Institute Genomics Platform"/>
            <consortium name="The Broad Institute Genome Sequencing Center for Infectious Disease"/>
            <person name="Wu L."/>
            <person name="Ma J."/>
        </authorList>
    </citation>
    <scope>NUCLEOTIDE SEQUENCE [LARGE SCALE GENOMIC DNA]</scope>
    <source>
        <strain evidence="1 2">JCM 19585</strain>
    </source>
</reference>
<dbReference type="InterPro" id="IPR002837">
    <property type="entry name" value="DUF123"/>
</dbReference>
<dbReference type="CDD" id="cd10441">
    <property type="entry name" value="GIY-YIG_COG1833"/>
    <property type="match status" value="1"/>
</dbReference>
<evidence type="ECO:0008006" key="3">
    <source>
        <dbReference type="Google" id="ProtNLM"/>
    </source>
</evidence>
<keyword evidence="2" id="KW-1185">Reference proteome</keyword>
<name>A0A830F1I2_9EURY</name>
<proteinExistence type="predicted"/>
<dbReference type="PANTHER" id="PTHR37460:SF1">
    <property type="entry name" value="ENDONUCLEASE III"/>
    <property type="match status" value="1"/>
</dbReference>
<gene>
    <name evidence="1" type="ORF">GCM10009037_12660</name>
</gene>
<dbReference type="OrthoDB" id="17296at2157"/>
<dbReference type="RefSeq" id="WP_188880555.1">
    <property type="nucleotide sequence ID" value="NZ_BMPF01000002.1"/>
</dbReference>
<sequence>MPDGTYTLLLELPAAATVTFGAAGDYDLEAGWYAYTGSAFGPGGLSRVARHRRVARGEHDVRHWHVDYLTGHSDTELDAVYVSEGDDRECAVARALNDAGDALAGLGASDCDCESHLAYAPARATLAAVARAEHETRR</sequence>
<comment type="caution">
    <text evidence="1">The sequence shown here is derived from an EMBL/GenBank/DDBJ whole genome shotgun (WGS) entry which is preliminary data.</text>
</comment>
<accession>A0A830F1I2</accession>
<dbReference type="PANTHER" id="PTHR37460">
    <property type="entry name" value="ENDONUCLEASE III"/>
    <property type="match status" value="1"/>
</dbReference>
<evidence type="ECO:0000313" key="2">
    <source>
        <dbReference type="Proteomes" id="UP000628840"/>
    </source>
</evidence>
<dbReference type="EMBL" id="BMPF01000002">
    <property type="protein sequence ID" value="GGL30429.1"/>
    <property type="molecule type" value="Genomic_DNA"/>
</dbReference>
<organism evidence="1 2">
    <name type="scientific">Halarchaeum grantii</name>
    <dbReference type="NCBI Taxonomy" id="1193105"/>
    <lineage>
        <taxon>Archaea</taxon>
        <taxon>Methanobacteriati</taxon>
        <taxon>Methanobacteriota</taxon>
        <taxon>Stenosarchaea group</taxon>
        <taxon>Halobacteria</taxon>
        <taxon>Halobacteriales</taxon>
        <taxon>Halobacteriaceae</taxon>
    </lineage>
</organism>